<feature type="transmembrane region" description="Helical" evidence="1">
    <location>
        <begin position="22"/>
        <end position="44"/>
    </location>
</feature>
<evidence type="ECO:0000313" key="3">
    <source>
        <dbReference type="Proteomes" id="UP001221142"/>
    </source>
</evidence>
<feature type="transmembrane region" description="Helical" evidence="1">
    <location>
        <begin position="56"/>
        <end position="77"/>
    </location>
</feature>
<feature type="transmembrane region" description="Helical" evidence="1">
    <location>
        <begin position="127"/>
        <end position="148"/>
    </location>
</feature>
<dbReference type="AlphaFoldDB" id="A0AAD7BPB1"/>
<feature type="transmembrane region" description="Helical" evidence="1">
    <location>
        <begin position="97"/>
        <end position="115"/>
    </location>
</feature>
<dbReference type="PANTHER" id="PTHR40465">
    <property type="entry name" value="CHROMOSOME 1, WHOLE GENOME SHOTGUN SEQUENCE"/>
    <property type="match status" value="1"/>
</dbReference>
<keyword evidence="1" id="KW-1133">Transmembrane helix</keyword>
<gene>
    <name evidence="2" type="ORF">FB45DRAFT_1029289</name>
</gene>
<keyword evidence="1" id="KW-0812">Transmembrane</keyword>
<reference evidence="2" key="1">
    <citation type="submission" date="2023-03" db="EMBL/GenBank/DDBJ databases">
        <title>Massive genome expansion in bonnet fungi (Mycena s.s.) driven by repeated elements and novel gene families across ecological guilds.</title>
        <authorList>
            <consortium name="Lawrence Berkeley National Laboratory"/>
            <person name="Harder C.B."/>
            <person name="Miyauchi S."/>
            <person name="Viragh M."/>
            <person name="Kuo A."/>
            <person name="Thoen E."/>
            <person name="Andreopoulos B."/>
            <person name="Lu D."/>
            <person name="Skrede I."/>
            <person name="Drula E."/>
            <person name="Henrissat B."/>
            <person name="Morin E."/>
            <person name="Kohler A."/>
            <person name="Barry K."/>
            <person name="LaButti K."/>
            <person name="Morin E."/>
            <person name="Salamov A."/>
            <person name="Lipzen A."/>
            <person name="Mereny Z."/>
            <person name="Hegedus B."/>
            <person name="Baldrian P."/>
            <person name="Stursova M."/>
            <person name="Weitz H."/>
            <person name="Taylor A."/>
            <person name="Grigoriev I.V."/>
            <person name="Nagy L.G."/>
            <person name="Martin F."/>
            <person name="Kauserud H."/>
        </authorList>
    </citation>
    <scope>NUCLEOTIDE SEQUENCE</scope>
    <source>
        <strain evidence="2">9284</strain>
    </source>
</reference>
<feature type="transmembrane region" description="Helical" evidence="1">
    <location>
        <begin position="168"/>
        <end position="186"/>
    </location>
</feature>
<protein>
    <submittedName>
        <fullName evidence="2">Uncharacterized protein</fullName>
    </submittedName>
</protein>
<name>A0AAD7BPB1_9AGAR</name>
<proteinExistence type="predicted"/>
<accession>A0AAD7BPB1</accession>
<dbReference type="EMBL" id="JARKIF010000011">
    <property type="protein sequence ID" value="KAJ7626911.1"/>
    <property type="molecule type" value="Genomic_DNA"/>
</dbReference>
<dbReference type="PANTHER" id="PTHR40465:SF1">
    <property type="entry name" value="DUF6534 DOMAIN-CONTAINING PROTEIN"/>
    <property type="match status" value="1"/>
</dbReference>
<evidence type="ECO:0000313" key="2">
    <source>
        <dbReference type="EMBL" id="KAJ7626911.1"/>
    </source>
</evidence>
<keyword evidence="1" id="KW-0472">Membrane</keyword>
<sequence>MSTVPVLPPALQTAVVQIAETLTLTTLLDAALCGILSVQIYMYHLAFSQDRWMTKAFVYAIYVLDLVMTGTFVYDGFILYGSGFGDFTGATKIRVGWYMGLILGGFVALATQSFYAYRIFILSKSRLIPILIVIIAGVCTVLAVTNGILVTRFTEIASVHNLSNSITAGIWCAGSVLTDVLIAACMT</sequence>
<comment type="caution">
    <text evidence="2">The sequence shown here is derived from an EMBL/GenBank/DDBJ whole genome shotgun (WGS) entry which is preliminary data.</text>
</comment>
<evidence type="ECO:0000256" key="1">
    <source>
        <dbReference type="SAM" id="Phobius"/>
    </source>
</evidence>
<organism evidence="2 3">
    <name type="scientific">Roridomyces roridus</name>
    <dbReference type="NCBI Taxonomy" id="1738132"/>
    <lineage>
        <taxon>Eukaryota</taxon>
        <taxon>Fungi</taxon>
        <taxon>Dikarya</taxon>
        <taxon>Basidiomycota</taxon>
        <taxon>Agaricomycotina</taxon>
        <taxon>Agaricomycetes</taxon>
        <taxon>Agaricomycetidae</taxon>
        <taxon>Agaricales</taxon>
        <taxon>Marasmiineae</taxon>
        <taxon>Mycenaceae</taxon>
        <taxon>Roridomyces</taxon>
    </lineage>
</organism>
<dbReference type="Proteomes" id="UP001221142">
    <property type="component" value="Unassembled WGS sequence"/>
</dbReference>
<keyword evidence="3" id="KW-1185">Reference proteome</keyword>